<evidence type="ECO:0000256" key="8">
    <source>
        <dbReference type="PROSITE-ProRule" id="PRU01360"/>
    </source>
</evidence>
<dbReference type="SUPFAM" id="SSF56935">
    <property type="entry name" value="Porins"/>
    <property type="match status" value="1"/>
</dbReference>
<dbReference type="Pfam" id="PF07715">
    <property type="entry name" value="Plug"/>
    <property type="match status" value="1"/>
</dbReference>
<keyword evidence="12" id="KW-1185">Reference proteome</keyword>
<dbReference type="NCBIfam" id="TIGR04056">
    <property type="entry name" value="OMP_RagA_SusC"/>
    <property type="match status" value="1"/>
</dbReference>
<dbReference type="InterPro" id="IPR039426">
    <property type="entry name" value="TonB-dep_rcpt-like"/>
</dbReference>
<comment type="subcellular location">
    <subcellularLocation>
        <location evidence="1 8">Cell outer membrane</location>
        <topology evidence="1 8">Multi-pass membrane protein</topology>
    </subcellularLocation>
</comment>
<evidence type="ECO:0000256" key="3">
    <source>
        <dbReference type="ARBA" id="ARBA00022452"/>
    </source>
</evidence>
<dbReference type="SUPFAM" id="SSF49464">
    <property type="entry name" value="Carboxypeptidase regulatory domain-like"/>
    <property type="match status" value="1"/>
</dbReference>
<feature type="domain" description="TonB-dependent receptor plug" evidence="10">
    <location>
        <begin position="126"/>
        <end position="229"/>
    </location>
</feature>
<dbReference type="InterPro" id="IPR023997">
    <property type="entry name" value="TonB-dep_OMP_SusC/RagA_CS"/>
</dbReference>
<evidence type="ECO:0000259" key="10">
    <source>
        <dbReference type="Pfam" id="PF07715"/>
    </source>
</evidence>
<dbReference type="Gene3D" id="2.40.170.20">
    <property type="entry name" value="TonB-dependent receptor, beta-barrel domain"/>
    <property type="match status" value="1"/>
</dbReference>
<dbReference type="PANTHER" id="PTHR30069">
    <property type="entry name" value="TONB-DEPENDENT OUTER MEMBRANE RECEPTOR"/>
    <property type="match status" value="1"/>
</dbReference>
<comment type="caution">
    <text evidence="11">The sequence shown here is derived from an EMBL/GenBank/DDBJ whole genome shotgun (WGS) entry which is preliminary data.</text>
</comment>
<evidence type="ECO:0000256" key="1">
    <source>
        <dbReference type="ARBA" id="ARBA00004571"/>
    </source>
</evidence>
<evidence type="ECO:0000256" key="5">
    <source>
        <dbReference type="ARBA" id="ARBA00022729"/>
    </source>
</evidence>
<dbReference type="InterPro" id="IPR012910">
    <property type="entry name" value="Plug_dom"/>
</dbReference>
<proteinExistence type="inferred from homology"/>
<dbReference type="Proteomes" id="UP001501207">
    <property type="component" value="Unassembled WGS sequence"/>
</dbReference>
<evidence type="ECO:0000256" key="4">
    <source>
        <dbReference type="ARBA" id="ARBA00022692"/>
    </source>
</evidence>
<accession>A0ABP8FJJ2</accession>
<dbReference type="NCBIfam" id="TIGR04057">
    <property type="entry name" value="SusC_RagA_signa"/>
    <property type="match status" value="1"/>
</dbReference>
<evidence type="ECO:0000256" key="7">
    <source>
        <dbReference type="ARBA" id="ARBA00023237"/>
    </source>
</evidence>
<keyword evidence="4 8" id="KW-0812">Transmembrane</keyword>
<dbReference type="Gene3D" id="2.170.130.10">
    <property type="entry name" value="TonB-dependent receptor, plug domain"/>
    <property type="match status" value="1"/>
</dbReference>
<keyword evidence="11" id="KW-0675">Receptor</keyword>
<evidence type="ECO:0000313" key="12">
    <source>
        <dbReference type="Proteomes" id="UP001501207"/>
    </source>
</evidence>
<keyword evidence="3 8" id="KW-1134">Transmembrane beta strand</keyword>
<dbReference type="Gene3D" id="2.60.40.1120">
    <property type="entry name" value="Carboxypeptidase-like, regulatory domain"/>
    <property type="match status" value="1"/>
</dbReference>
<evidence type="ECO:0000313" key="11">
    <source>
        <dbReference type="EMBL" id="GAA4305271.1"/>
    </source>
</evidence>
<protein>
    <submittedName>
        <fullName evidence="11">TonB-dependent receptor</fullName>
    </submittedName>
</protein>
<dbReference type="Pfam" id="PF13715">
    <property type="entry name" value="CarbopepD_reg_2"/>
    <property type="match status" value="1"/>
</dbReference>
<keyword evidence="2 8" id="KW-0813">Transport</keyword>
<gene>
    <name evidence="11" type="ORF">GCM10023143_10450</name>
</gene>
<evidence type="ECO:0000256" key="9">
    <source>
        <dbReference type="SAM" id="SignalP"/>
    </source>
</evidence>
<evidence type="ECO:0000256" key="6">
    <source>
        <dbReference type="ARBA" id="ARBA00023136"/>
    </source>
</evidence>
<reference evidence="12" key="1">
    <citation type="journal article" date="2019" name="Int. J. Syst. Evol. Microbiol.">
        <title>The Global Catalogue of Microorganisms (GCM) 10K type strain sequencing project: providing services to taxonomists for standard genome sequencing and annotation.</title>
        <authorList>
            <consortium name="The Broad Institute Genomics Platform"/>
            <consortium name="The Broad Institute Genome Sequencing Center for Infectious Disease"/>
            <person name="Wu L."/>
            <person name="Ma J."/>
        </authorList>
    </citation>
    <scope>NUCLEOTIDE SEQUENCE [LARGE SCALE GENOMIC DNA]</scope>
    <source>
        <strain evidence="12">JCM 17664</strain>
    </source>
</reference>
<name>A0ABP8FJJ2_9BACT</name>
<dbReference type="InterPro" id="IPR037066">
    <property type="entry name" value="Plug_dom_sf"/>
</dbReference>
<keyword evidence="7 8" id="KW-0998">Cell outer membrane</keyword>
<dbReference type="InterPro" id="IPR023996">
    <property type="entry name" value="TonB-dep_OMP_SusC/RagA"/>
</dbReference>
<evidence type="ECO:0000256" key="2">
    <source>
        <dbReference type="ARBA" id="ARBA00022448"/>
    </source>
</evidence>
<sequence length="1021" mass="112342">MLAMKLTVVLLLTTCIETNAGGYARPPVRLPPPPVNIRGAVSDSATEKPLSGVTIQVKGAATGTTTDATGKFELSVPDNAVLLVSFLGYNKKEIPVNGRTHLTIYLSPSATGLDQLVVVGYSTKRQSELSSSVAVVNEKQLRGITTPDIGTMLQGKVPGLVVSNSRGRPGNNTDIVIRGVGSIGAGHAPLYVVDGMIGGSVDPNNIASVTILKDAAATGLYGSRAANGVIVITTKSGQSGKTRISYNGSFGLTRRQRGNIRMMNSAELYAMQGEGYRNYYDEQVAAGDPAFTGTEFDDYLESVLPSALMNTRTDWQSLLSRTGYVNSHQLAVSGGNEKTTFYVSGNYYRELGTMLSTDYQRMDLRVNLKHRISDQFTLYTRISAGGDKSPNDPLTGQEGEMSQFYNNMPWDSAFEADGVTPYNPLKAGSHWIGNAKSNYFYNIRHQNDITRNGHLNADLQLDIKLADWISFSTKNRIGFSGYDHTQLLDKYHQLASTVNGQITQDYSYHSAFLTSNLLNLEHSFGNHNLSGILGEEYSYSRNSNTLAVGKDIPVGLSALNAAGSPKSISGNKTETGFLSYFAEADYNYLHRYFLVGSARRDASSLFGANNRWASFYSIGASWIASNEQFLSRQTWIDLLKLRFSYGTTGNANISPYLSLGTYAFSQNSTYDAISGAWPARVPNPDLTWEKGYTTNIGLEFAILKRFNLEVDLYNRTNKDLLQNVPLSAASGFSGQQRNVGSVRNRGIDVSFTSTNLNGKLRWETMLNVNVNRNKVLALNGHEDIASGNMRIREGLPLRYFYMKQWAGVDPQTGNPLWVRWEDKDGNIINGADKKDPVEVSTTGNYNEASNLFIRSAYPDFTGGIRNDLYYGNFSLSVLCNFVAGQSIYFSARERRDADGNSLNQNQMKLQKGWVRWEKPGDIATHPKLLAGGTASNSTSSRYLEDAGYFRIQNIRLGYSIPHVYRFSDFNVYLSIDNLAVFTPFSGDDPDVDMESPVISQNSDNSTYTTNQKIMIGLNITL</sequence>
<comment type="similarity">
    <text evidence="8">Belongs to the TonB-dependent receptor family.</text>
</comment>
<keyword evidence="6 8" id="KW-0472">Membrane</keyword>
<feature type="signal peptide" evidence="9">
    <location>
        <begin position="1"/>
        <end position="20"/>
    </location>
</feature>
<dbReference type="PROSITE" id="PS52016">
    <property type="entry name" value="TONB_DEPENDENT_REC_3"/>
    <property type="match status" value="1"/>
</dbReference>
<dbReference type="PANTHER" id="PTHR30069:SF29">
    <property type="entry name" value="HEMOGLOBIN AND HEMOGLOBIN-HAPTOGLOBIN-BINDING PROTEIN 1-RELATED"/>
    <property type="match status" value="1"/>
</dbReference>
<organism evidence="11 12">
    <name type="scientific">Compostibacter hankyongensis</name>
    <dbReference type="NCBI Taxonomy" id="1007089"/>
    <lineage>
        <taxon>Bacteria</taxon>
        <taxon>Pseudomonadati</taxon>
        <taxon>Bacteroidota</taxon>
        <taxon>Chitinophagia</taxon>
        <taxon>Chitinophagales</taxon>
        <taxon>Chitinophagaceae</taxon>
        <taxon>Compostibacter</taxon>
    </lineage>
</organism>
<keyword evidence="5 9" id="KW-0732">Signal</keyword>
<dbReference type="InterPro" id="IPR036942">
    <property type="entry name" value="Beta-barrel_TonB_sf"/>
</dbReference>
<dbReference type="InterPro" id="IPR008969">
    <property type="entry name" value="CarboxyPept-like_regulatory"/>
</dbReference>
<dbReference type="EMBL" id="BAABFN010000002">
    <property type="protein sequence ID" value="GAA4305271.1"/>
    <property type="molecule type" value="Genomic_DNA"/>
</dbReference>
<feature type="chain" id="PRO_5046261021" evidence="9">
    <location>
        <begin position="21"/>
        <end position="1021"/>
    </location>
</feature>